<dbReference type="PANTHER" id="PTHR47204:SF1">
    <property type="entry name" value="RIBONUCLEASE H2 SUBUNIT C"/>
    <property type="match status" value="1"/>
</dbReference>
<keyword evidence="3" id="KW-1185">Reference proteome</keyword>
<dbReference type="CDD" id="cd09271">
    <property type="entry name" value="RNase_H2-C"/>
    <property type="match status" value="1"/>
</dbReference>
<sequence>MLAVKRSEKTPTCAVNVLPCRIQHNGPVHASTRHWTPEITSDGNQNSTATAYFRGRKLNGRVLDLPEGYRGAILQKTDTILPNTTSTAPTTLDPEEQQEEEPAPETKVLQEVATFDKITVYGHEVQPDAQEDVYIKGINEWIGLAGAVSRFLRVEFAVKRKAS</sequence>
<dbReference type="Gene3D" id="2.40.128.680">
    <property type="match status" value="1"/>
</dbReference>
<evidence type="ECO:0000256" key="1">
    <source>
        <dbReference type="SAM" id="MobiDB-lite"/>
    </source>
</evidence>
<protein>
    <submittedName>
        <fullName evidence="2">Ribonuclease H1 small subunit</fullName>
    </submittedName>
</protein>
<dbReference type="EMBL" id="KL584824">
    <property type="protein sequence ID" value="KEQ67112.1"/>
    <property type="molecule type" value="Genomic_DNA"/>
</dbReference>
<organism evidence="2 3">
    <name type="scientific">Aureobasidium melanogenum (strain CBS 110374)</name>
    <name type="common">Aureobasidium pullulans var. melanogenum</name>
    <dbReference type="NCBI Taxonomy" id="1043003"/>
    <lineage>
        <taxon>Eukaryota</taxon>
        <taxon>Fungi</taxon>
        <taxon>Dikarya</taxon>
        <taxon>Ascomycota</taxon>
        <taxon>Pezizomycotina</taxon>
        <taxon>Dothideomycetes</taxon>
        <taxon>Dothideomycetidae</taxon>
        <taxon>Dothideales</taxon>
        <taxon>Saccotheciaceae</taxon>
        <taxon>Aureobasidium</taxon>
    </lineage>
</organism>
<gene>
    <name evidence="2" type="ORF">M437DRAFT_36807</name>
</gene>
<proteinExistence type="predicted"/>
<feature type="compositionally biased region" description="Acidic residues" evidence="1">
    <location>
        <begin position="93"/>
        <end position="103"/>
    </location>
</feature>
<dbReference type="Pfam" id="PF08615">
    <property type="entry name" value="RNase_H2_suC"/>
    <property type="match status" value="1"/>
</dbReference>
<evidence type="ECO:0000313" key="3">
    <source>
        <dbReference type="Proteomes" id="UP000030672"/>
    </source>
</evidence>
<dbReference type="GO" id="GO:0032299">
    <property type="term" value="C:ribonuclease H2 complex"/>
    <property type="evidence" value="ECO:0007669"/>
    <property type="project" value="InterPro"/>
</dbReference>
<evidence type="ECO:0000313" key="2">
    <source>
        <dbReference type="EMBL" id="KEQ67112.1"/>
    </source>
</evidence>
<dbReference type="HOGENOM" id="CLU_097632_0_0_1"/>
<dbReference type="PANTHER" id="PTHR47204">
    <property type="entry name" value="OS02G0168900 PROTEIN"/>
    <property type="match status" value="1"/>
</dbReference>
<dbReference type="Proteomes" id="UP000030672">
    <property type="component" value="Unassembled WGS sequence"/>
</dbReference>
<dbReference type="STRING" id="1043003.A0A074WB48"/>
<dbReference type="InterPro" id="IPR013924">
    <property type="entry name" value="RNase_H2_suC"/>
</dbReference>
<reference evidence="2 3" key="1">
    <citation type="journal article" date="2014" name="BMC Genomics">
        <title>Genome sequencing of four Aureobasidium pullulans varieties: biotechnological potential, stress tolerance, and description of new species.</title>
        <authorList>
            <person name="Gostin Ar C."/>
            <person name="Ohm R.A."/>
            <person name="Kogej T."/>
            <person name="Sonjak S."/>
            <person name="Turk M."/>
            <person name="Zajc J."/>
            <person name="Zalar P."/>
            <person name="Grube M."/>
            <person name="Sun H."/>
            <person name="Han J."/>
            <person name="Sharma A."/>
            <person name="Chiniquy J."/>
            <person name="Ngan C.Y."/>
            <person name="Lipzen A."/>
            <person name="Barry K."/>
            <person name="Grigoriev I.V."/>
            <person name="Gunde-Cimerman N."/>
        </authorList>
    </citation>
    <scope>NUCLEOTIDE SEQUENCE [LARGE SCALE GENOMIC DNA]</scope>
    <source>
        <strain evidence="2 3">CBS 110374</strain>
    </source>
</reference>
<dbReference type="RefSeq" id="XP_040884135.1">
    <property type="nucleotide sequence ID" value="XM_041019511.1"/>
</dbReference>
<dbReference type="GO" id="GO:0006401">
    <property type="term" value="P:RNA catabolic process"/>
    <property type="evidence" value="ECO:0007669"/>
    <property type="project" value="InterPro"/>
</dbReference>
<dbReference type="GeneID" id="63912884"/>
<feature type="region of interest" description="Disordered" evidence="1">
    <location>
        <begin position="82"/>
        <end position="105"/>
    </location>
</feature>
<dbReference type="AlphaFoldDB" id="A0A074WB48"/>
<name>A0A074WB48_AURM1</name>
<accession>A0A074WB48</accession>